<reference evidence="1" key="2">
    <citation type="journal article" date="2015" name="Data Brief">
        <title>Shoot transcriptome of the giant reed, Arundo donax.</title>
        <authorList>
            <person name="Barrero R.A."/>
            <person name="Guerrero F.D."/>
            <person name="Moolhuijzen P."/>
            <person name="Goolsby J.A."/>
            <person name="Tidwell J."/>
            <person name="Bellgard S.E."/>
            <person name="Bellgard M.I."/>
        </authorList>
    </citation>
    <scope>NUCLEOTIDE SEQUENCE</scope>
    <source>
        <tissue evidence="1">Shoot tissue taken approximately 20 cm above the soil surface</tissue>
    </source>
</reference>
<proteinExistence type="predicted"/>
<protein>
    <submittedName>
        <fullName evidence="1">Uncharacterized protein</fullName>
    </submittedName>
</protein>
<accession>A0A0A9Q173</accession>
<evidence type="ECO:0000313" key="1">
    <source>
        <dbReference type="EMBL" id="JAD42252.1"/>
    </source>
</evidence>
<dbReference type="EMBL" id="GBRH01255643">
    <property type="protein sequence ID" value="JAD42252.1"/>
    <property type="molecule type" value="Transcribed_RNA"/>
</dbReference>
<organism evidence="1">
    <name type="scientific">Arundo donax</name>
    <name type="common">Giant reed</name>
    <name type="synonym">Donax arundinaceus</name>
    <dbReference type="NCBI Taxonomy" id="35708"/>
    <lineage>
        <taxon>Eukaryota</taxon>
        <taxon>Viridiplantae</taxon>
        <taxon>Streptophyta</taxon>
        <taxon>Embryophyta</taxon>
        <taxon>Tracheophyta</taxon>
        <taxon>Spermatophyta</taxon>
        <taxon>Magnoliopsida</taxon>
        <taxon>Liliopsida</taxon>
        <taxon>Poales</taxon>
        <taxon>Poaceae</taxon>
        <taxon>PACMAD clade</taxon>
        <taxon>Arundinoideae</taxon>
        <taxon>Arundineae</taxon>
        <taxon>Arundo</taxon>
    </lineage>
</organism>
<reference evidence="1" key="1">
    <citation type="submission" date="2014-09" db="EMBL/GenBank/DDBJ databases">
        <authorList>
            <person name="Magalhaes I.L.F."/>
            <person name="Oliveira U."/>
            <person name="Santos F.R."/>
            <person name="Vidigal T.H.D.A."/>
            <person name="Brescovit A.D."/>
            <person name="Santos A.J."/>
        </authorList>
    </citation>
    <scope>NUCLEOTIDE SEQUENCE</scope>
    <source>
        <tissue evidence="1">Shoot tissue taken approximately 20 cm above the soil surface</tissue>
    </source>
</reference>
<dbReference type="AlphaFoldDB" id="A0A0A9Q173"/>
<name>A0A0A9Q173_ARUDO</name>
<sequence>MEFPHSLIGSCSFLQVEEIWYL</sequence>